<sequence>MAKYNSEVIFRLVVELSVYKRLCVVVVELMTKIVFAKCADYGNGEIRLKKIHLQSNITDPAFGIVQ</sequence>
<reference evidence="1 2" key="1">
    <citation type="submission" date="2015-01" db="EMBL/GenBank/DDBJ databases">
        <title>Evolution of Trichinella species and genotypes.</title>
        <authorList>
            <person name="Korhonen P.K."/>
            <person name="Edoardo P."/>
            <person name="Giuseppe L.R."/>
            <person name="Gasser R.B."/>
        </authorList>
    </citation>
    <scope>NUCLEOTIDE SEQUENCE [LARGE SCALE GENOMIC DNA]</scope>
    <source>
        <strain evidence="1">ISS470</strain>
    </source>
</reference>
<evidence type="ECO:0000313" key="1">
    <source>
        <dbReference type="EMBL" id="KRY90693.1"/>
    </source>
</evidence>
<accession>A0A0V1FXV3</accession>
<name>A0A0V1FXV3_TRIPS</name>
<gene>
    <name evidence="1" type="ORF">T4D_9227</name>
</gene>
<dbReference type="Proteomes" id="UP000054995">
    <property type="component" value="Unassembled WGS sequence"/>
</dbReference>
<dbReference type="AlphaFoldDB" id="A0A0V1FXV3"/>
<proteinExistence type="predicted"/>
<comment type="caution">
    <text evidence="1">The sequence shown here is derived from an EMBL/GenBank/DDBJ whole genome shotgun (WGS) entry which is preliminary data.</text>
</comment>
<organism evidence="1 2">
    <name type="scientific">Trichinella pseudospiralis</name>
    <name type="common">Parasitic roundworm</name>
    <dbReference type="NCBI Taxonomy" id="6337"/>
    <lineage>
        <taxon>Eukaryota</taxon>
        <taxon>Metazoa</taxon>
        <taxon>Ecdysozoa</taxon>
        <taxon>Nematoda</taxon>
        <taxon>Enoplea</taxon>
        <taxon>Dorylaimia</taxon>
        <taxon>Trichinellida</taxon>
        <taxon>Trichinellidae</taxon>
        <taxon>Trichinella</taxon>
    </lineage>
</organism>
<protein>
    <submittedName>
        <fullName evidence="1">Uncharacterized protein</fullName>
    </submittedName>
</protein>
<dbReference type="EMBL" id="JYDT01000019">
    <property type="protein sequence ID" value="KRY90693.1"/>
    <property type="molecule type" value="Genomic_DNA"/>
</dbReference>
<evidence type="ECO:0000313" key="2">
    <source>
        <dbReference type="Proteomes" id="UP000054995"/>
    </source>
</evidence>
<keyword evidence="2" id="KW-1185">Reference proteome</keyword>